<reference evidence="1" key="1">
    <citation type="submission" date="2020-10" db="EMBL/GenBank/DDBJ databases">
        <title>Genome Sequence of Monilinia vaccinii-corymbosi Sheds Light on Mummy Berry Disease Infection of Blueberry and Mating Type.</title>
        <authorList>
            <person name="Yow A.G."/>
            <person name="Zhang Y."/>
            <person name="Bansal K."/>
            <person name="Eacker S.M."/>
            <person name="Sullivan S."/>
            <person name="Liachko I."/>
            <person name="Cubeta M.A."/>
            <person name="Rollins J.A."/>
            <person name="Ashrafi H."/>
        </authorList>
    </citation>
    <scope>NUCLEOTIDE SEQUENCE</scope>
    <source>
        <strain evidence="1">RL-1</strain>
    </source>
</reference>
<name>A0A8A3P804_9HELO</name>
<sequence length="63" mass="6874">MVNVAVANVLRDTNKLEEAWSRGFAENRLESTTIKSIGSYGVMAKEVGKAETTKFDGQPASRL</sequence>
<dbReference type="Proteomes" id="UP000672032">
    <property type="component" value="Chromosome 1"/>
</dbReference>
<evidence type="ECO:0000313" key="1">
    <source>
        <dbReference type="EMBL" id="QSZ30338.1"/>
    </source>
</evidence>
<keyword evidence="2" id="KW-1185">Reference proteome</keyword>
<accession>A0A8A3P804</accession>
<gene>
    <name evidence="1" type="ORF">DSL72_004860</name>
</gene>
<proteinExistence type="predicted"/>
<evidence type="ECO:0000313" key="2">
    <source>
        <dbReference type="Proteomes" id="UP000672032"/>
    </source>
</evidence>
<organism evidence="1 2">
    <name type="scientific">Monilinia vaccinii-corymbosi</name>
    <dbReference type="NCBI Taxonomy" id="61207"/>
    <lineage>
        <taxon>Eukaryota</taxon>
        <taxon>Fungi</taxon>
        <taxon>Dikarya</taxon>
        <taxon>Ascomycota</taxon>
        <taxon>Pezizomycotina</taxon>
        <taxon>Leotiomycetes</taxon>
        <taxon>Helotiales</taxon>
        <taxon>Sclerotiniaceae</taxon>
        <taxon>Monilinia</taxon>
    </lineage>
</organism>
<dbReference type="EMBL" id="CP063405">
    <property type="protein sequence ID" value="QSZ30338.1"/>
    <property type="molecule type" value="Genomic_DNA"/>
</dbReference>
<protein>
    <submittedName>
        <fullName evidence="1">Uncharacterized protein</fullName>
    </submittedName>
</protein>
<dbReference type="AlphaFoldDB" id="A0A8A3P804"/>